<dbReference type="GO" id="GO:0046983">
    <property type="term" value="F:protein dimerization activity"/>
    <property type="evidence" value="ECO:0007669"/>
    <property type="project" value="InterPro"/>
</dbReference>
<accession>A0A674HRP0</accession>
<dbReference type="GO" id="GO:0005634">
    <property type="term" value="C:nucleus"/>
    <property type="evidence" value="ECO:0007669"/>
    <property type="project" value="UniProtKB-SubCell"/>
</dbReference>
<dbReference type="CDD" id="cd19696">
    <property type="entry name" value="bHLH-PAS_AhR_like"/>
    <property type="match status" value="1"/>
</dbReference>
<evidence type="ECO:0000313" key="7">
    <source>
        <dbReference type="Ensembl" id="ENSTGUP00000037232.1"/>
    </source>
</evidence>
<dbReference type="Proteomes" id="UP000007754">
    <property type="component" value="Chromosome 7"/>
</dbReference>
<evidence type="ECO:0000256" key="5">
    <source>
        <dbReference type="ARBA" id="ARBA00023242"/>
    </source>
</evidence>
<dbReference type="GeneTree" id="ENSGT00940000154486"/>
<dbReference type="PANTHER" id="PTHR10649">
    <property type="entry name" value="ARYL HYDROCARBON RECEPTOR"/>
    <property type="match status" value="1"/>
</dbReference>
<dbReference type="InterPro" id="IPR039091">
    <property type="entry name" value="AHR/AHRR"/>
</dbReference>
<evidence type="ECO:0000256" key="2">
    <source>
        <dbReference type="ARBA" id="ARBA00023015"/>
    </source>
</evidence>
<reference evidence="7 8" key="1">
    <citation type="journal article" date="2010" name="Nature">
        <title>The genome of a songbird.</title>
        <authorList>
            <person name="Warren W.C."/>
            <person name="Clayton D.F."/>
            <person name="Ellegren H."/>
            <person name="Arnold A.P."/>
            <person name="Hillier L.W."/>
            <person name="Kunstner A."/>
            <person name="Searle S."/>
            <person name="White S."/>
            <person name="Vilella A.J."/>
            <person name="Fairley S."/>
            <person name="Heger A."/>
            <person name="Kong L."/>
            <person name="Ponting C.P."/>
            <person name="Jarvis E.D."/>
            <person name="Mello C.V."/>
            <person name="Minx P."/>
            <person name="Lovell P."/>
            <person name="Velho T.A."/>
            <person name="Ferris M."/>
            <person name="Balakrishnan C.N."/>
            <person name="Sinha S."/>
            <person name="Blatti C."/>
            <person name="London S.E."/>
            <person name="Li Y."/>
            <person name="Lin Y.C."/>
            <person name="George J."/>
            <person name="Sweedler J."/>
            <person name="Southey B."/>
            <person name="Gunaratne P."/>
            <person name="Watson M."/>
            <person name="Nam K."/>
            <person name="Backstrom N."/>
            <person name="Smeds L."/>
            <person name="Nabholz B."/>
            <person name="Itoh Y."/>
            <person name="Whitney O."/>
            <person name="Pfenning A.R."/>
            <person name="Howard J."/>
            <person name="Volker M."/>
            <person name="Skinner B.M."/>
            <person name="Griffin D.K."/>
            <person name="Ye L."/>
            <person name="McLaren W.M."/>
            <person name="Flicek P."/>
            <person name="Quesada V."/>
            <person name="Velasco G."/>
            <person name="Lopez-Otin C."/>
            <person name="Puente X.S."/>
            <person name="Olender T."/>
            <person name="Lancet D."/>
            <person name="Smit A.F."/>
            <person name="Hubley R."/>
            <person name="Konkel M.K."/>
            <person name="Walker J.A."/>
            <person name="Batzer M.A."/>
            <person name="Gu W."/>
            <person name="Pollock D.D."/>
            <person name="Chen L."/>
            <person name="Cheng Z."/>
            <person name="Eichler E.E."/>
            <person name="Stapley J."/>
            <person name="Slate J."/>
            <person name="Ekblom R."/>
            <person name="Birkhead T."/>
            <person name="Burke T."/>
            <person name="Burt D."/>
            <person name="Scharff C."/>
            <person name="Adam I."/>
            <person name="Richard H."/>
            <person name="Sultan M."/>
            <person name="Soldatov A."/>
            <person name="Lehrach H."/>
            <person name="Edwards S.V."/>
            <person name="Yang S.P."/>
            <person name="Li X."/>
            <person name="Graves T."/>
            <person name="Fulton L."/>
            <person name="Nelson J."/>
            <person name="Chinwalla A."/>
            <person name="Hou S."/>
            <person name="Mardis E.R."/>
            <person name="Wilson R.K."/>
        </authorList>
    </citation>
    <scope>NUCLEOTIDE SEQUENCE [LARGE SCALE GENOMIC DNA]</scope>
</reference>
<keyword evidence="8" id="KW-1185">Reference proteome</keyword>
<evidence type="ECO:0000256" key="3">
    <source>
        <dbReference type="ARBA" id="ARBA00023125"/>
    </source>
</evidence>
<evidence type="ECO:0000256" key="4">
    <source>
        <dbReference type="ARBA" id="ARBA00023163"/>
    </source>
</evidence>
<keyword evidence="5" id="KW-0539">Nucleus</keyword>
<dbReference type="FunFam" id="4.10.280.10:FF:000024">
    <property type="entry name" value="Aryl hydrocarbon receptor 2"/>
    <property type="match status" value="1"/>
</dbReference>
<sequence>APKHSFGVKSNPSKRHRERLNQELNKLMGLLPFPEDVRSRLDKLSILRLAVGYLKVKSYLMGECPCWEGGKAPGINPRCTACVLPQALGWEVVYPEGNMMVSYGSRPLNVDTGRKIALCWGGNYAEYMNGHIFYISPTMQDYLGFHQVSTMFSYLGADGCSPGVGRRCRWRAKLPKGQQLLWQGKELEFAWRSPEPLVSHRDESTANSHHPVCFTLTFSNPCKALNFHGCLKFLLGQQKTAADKSPVALFATATLLQPLSILELRTKTLIFQTKHKLDFPPMACDSQ</sequence>
<dbReference type="GO" id="GO:0006805">
    <property type="term" value="P:xenobiotic metabolic process"/>
    <property type="evidence" value="ECO:0007669"/>
    <property type="project" value="InterPro"/>
</dbReference>
<evidence type="ECO:0000259" key="6">
    <source>
        <dbReference type="PROSITE" id="PS50888"/>
    </source>
</evidence>
<dbReference type="InterPro" id="IPR011598">
    <property type="entry name" value="bHLH_dom"/>
</dbReference>
<keyword evidence="4" id="KW-0804">Transcription</keyword>
<dbReference type="Pfam" id="PF00010">
    <property type="entry name" value="HLH"/>
    <property type="match status" value="1"/>
</dbReference>
<dbReference type="AlphaFoldDB" id="A0A674HRP0"/>
<dbReference type="GO" id="GO:0004879">
    <property type="term" value="F:nuclear receptor activity"/>
    <property type="evidence" value="ECO:0007669"/>
    <property type="project" value="TreeGrafter"/>
</dbReference>
<dbReference type="InParanoid" id="A0A674HRP0"/>
<organism evidence="7 8">
    <name type="scientific">Taeniopygia guttata</name>
    <name type="common">Zebra finch</name>
    <name type="synonym">Poephila guttata</name>
    <dbReference type="NCBI Taxonomy" id="59729"/>
    <lineage>
        <taxon>Eukaryota</taxon>
        <taxon>Metazoa</taxon>
        <taxon>Chordata</taxon>
        <taxon>Craniata</taxon>
        <taxon>Vertebrata</taxon>
        <taxon>Euteleostomi</taxon>
        <taxon>Archelosauria</taxon>
        <taxon>Archosauria</taxon>
        <taxon>Dinosauria</taxon>
        <taxon>Saurischia</taxon>
        <taxon>Theropoda</taxon>
        <taxon>Coelurosauria</taxon>
        <taxon>Aves</taxon>
        <taxon>Neognathae</taxon>
        <taxon>Neoaves</taxon>
        <taxon>Telluraves</taxon>
        <taxon>Australaves</taxon>
        <taxon>Passeriformes</taxon>
        <taxon>Passeroidea</taxon>
        <taxon>Estrildidae</taxon>
        <taxon>Estrildinae</taxon>
        <taxon>Taeniopygia</taxon>
    </lineage>
</organism>
<dbReference type="Ensembl" id="ENSTGUT00000043681.1">
    <property type="protein sequence ID" value="ENSTGUP00000037232.1"/>
    <property type="gene ID" value="ENSTGUG00000027043.1"/>
</dbReference>
<protein>
    <recommendedName>
        <fullName evidence="6">BHLH domain-containing protein</fullName>
    </recommendedName>
</protein>
<dbReference type="Gene3D" id="4.10.280.10">
    <property type="entry name" value="Helix-loop-helix DNA-binding domain"/>
    <property type="match status" value="1"/>
</dbReference>
<dbReference type="GO" id="GO:0034751">
    <property type="term" value="C:aryl hydrocarbon receptor complex"/>
    <property type="evidence" value="ECO:0007669"/>
    <property type="project" value="TreeGrafter"/>
</dbReference>
<reference evidence="7" key="2">
    <citation type="submission" date="2025-08" db="UniProtKB">
        <authorList>
            <consortium name="Ensembl"/>
        </authorList>
    </citation>
    <scope>IDENTIFICATION</scope>
</reference>
<evidence type="ECO:0000313" key="8">
    <source>
        <dbReference type="Proteomes" id="UP000007754"/>
    </source>
</evidence>
<dbReference type="InterPro" id="IPR036638">
    <property type="entry name" value="HLH_DNA-bd_sf"/>
</dbReference>
<dbReference type="GO" id="GO:0000976">
    <property type="term" value="F:transcription cis-regulatory region binding"/>
    <property type="evidence" value="ECO:0007669"/>
    <property type="project" value="TreeGrafter"/>
</dbReference>
<name>A0A674HRP0_TAEGU</name>
<reference evidence="7" key="3">
    <citation type="submission" date="2025-09" db="UniProtKB">
        <authorList>
            <consortium name="Ensembl"/>
        </authorList>
    </citation>
    <scope>IDENTIFICATION</scope>
</reference>
<keyword evidence="3" id="KW-0238">DNA-binding</keyword>
<proteinExistence type="predicted"/>
<comment type="subcellular location">
    <subcellularLocation>
        <location evidence="1">Nucleus</location>
    </subcellularLocation>
</comment>
<evidence type="ECO:0000256" key="1">
    <source>
        <dbReference type="ARBA" id="ARBA00004123"/>
    </source>
</evidence>
<dbReference type="PANTHER" id="PTHR10649:SF17">
    <property type="entry name" value="ARYL HYDROCARBON RECEPTOR 2"/>
    <property type="match status" value="1"/>
</dbReference>
<feature type="domain" description="BHLH" evidence="6">
    <location>
        <begin position="4"/>
        <end position="57"/>
    </location>
</feature>
<dbReference type="SUPFAM" id="SSF47459">
    <property type="entry name" value="HLH, helix-loop-helix DNA-binding domain"/>
    <property type="match status" value="1"/>
</dbReference>
<dbReference type="PROSITE" id="PS50888">
    <property type="entry name" value="BHLH"/>
    <property type="match status" value="1"/>
</dbReference>
<keyword evidence="2" id="KW-0805">Transcription regulation</keyword>